<accession>G3ANL3</accession>
<feature type="region of interest" description="Disordered" evidence="1">
    <location>
        <begin position="1"/>
        <end position="94"/>
    </location>
</feature>
<dbReference type="OMA" id="ENWKIRE"/>
<dbReference type="RefSeq" id="XP_007375818.1">
    <property type="nucleotide sequence ID" value="XM_007375756.1"/>
</dbReference>
<feature type="compositionally biased region" description="Acidic residues" evidence="1">
    <location>
        <begin position="80"/>
        <end position="94"/>
    </location>
</feature>
<dbReference type="InterPro" id="IPR033194">
    <property type="entry name" value="MFAP1"/>
</dbReference>
<dbReference type="OrthoDB" id="1111734at2759"/>
<evidence type="ECO:0000313" key="3">
    <source>
        <dbReference type="EMBL" id="EGW32542.1"/>
    </source>
</evidence>
<dbReference type="EMBL" id="GL996502">
    <property type="protein sequence ID" value="EGW32542.1"/>
    <property type="molecule type" value="Genomic_DNA"/>
</dbReference>
<keyword evidence="4" id="KW-1185">Reference proteome</keyword>
<organism evidence="4">
    <name type="scientific">Spathaspora passalidarum (strain NRRL Y-27907 / 11-Y1)</name>
    <dbReference type="NCBI Taxonomy" id="619300"/>
    <lineage>
        <taxon>Eukaryota</taxon>
        <taxon>Fungi</taxon>
        <taxon>Dikarya</taxon>
        <taxon>Ascomycota</taxon>
        <taxon>Saccharomycotina</taxon>
        <taxon>Pichiomycetes</taxon>
        <taxon>Debaryomycetaceae</taxon>
        <taxon>Spathaspora</taxon>
    </lineage>
</organism>
<dbReference type="Pfam" id="PF06991">
    <property type="entry name" value="MFAP1"/>
    <property type="match status" value="1"/>
</dbReference>
<sequence length="131" mass="15102">MSSDEASSPYDSDSSESSSSEEEQQQIAKPVFISKKNRTESPHQASTEDEDKRKREVLLSKLSTDQTITSEGETNKPSNEDFDGIDDTDDLNPEEEYNAWKQREVMRFNRDQQLIIEKEILKEEALQRAKK</sequence>
<dbReference type="Proteomes" id="UP000000709">
    <property type="component" value="Unassembled WGS sequence"/>
</dbReference>
<proteinExistence type="predicted"/>
<dbReference type="InterPro" id="IPR009730">
    <property type="entry name" value="MFAP1_C"/>
</dbReference>
<feature type="compositionally biased region" description="Polar residues" evidence="1">
    <location>
        <begin position="61"/>
        <end position="77"/>
    </location>
</feature>
<feature type="domain" description="Micro-fibrillar-associated protein 1 C-terminal" evidence="2">
    <location>
        <begin position="20"/>
        <end position="128"/>
    </location>
</feature>
<dbReference type="KEGG" id="spaa:SPAPADRAFT_51088"/>
<dbReference type="PANTHER" id="PTHR15327">
    <property type="entry name" value="MICROFIBRIL-ASSOCIATED PROTEIN"/>
    <property type="match status" value="1"/>
</dbReference>
<evidence type="ECO:0000256" key="1">
    <source>
        <dbReference type="SAM" id="MobiDB-lite"/>
    </source>
</evidence>
<dbReference type="STRING" id="619300.G3ANL3"/>
<feature type="compositionally biased region" description="Low complexity" evidence="1">
    <location>
        <begin position="1"/>
        <end position="18"/>
    </location>
</feature>
<dbReference type="AlphaFoldDB" id="G3ANL3"/>
<dbReference type="HOGENOM" id="CLU_2196611_0_0_1"/>
<evidence type="ECO:0000259" key="2">
    <source>
        <dbReference type="Pfam" id="PF06991"/>
    </source>
</evidence>
<dbReference type="InParanoid" id="G3ANL3"/>
<dbReference type="eggNOG" id="KOG1425">
    <property type="taxonomic scope" value="Eukaryota"/>
</dbReference>
<dbReference type="GeneID" id="18871513"/>
<evidence type="ECO:0000313" key="4">
    <source>
        <dbReference type="Proteomes" id="UP000000709"/>
    </source>
</evidence>
<protein>
    <recommendedName>
        <fullName evidence="2">Micro-fibrillar-associated protein 1 C-terminal domain-containing protein</fullName>
    </recommendedName>
</protein>
<name>G3ANL3_SPAPN</name>
<gene>
    <name evidence="3" type="ORF">SPAPADRAFT_51088</name>
</gene>
<reference evidence="3 4" key="1">
    <citation type="journal article" date="2011" name="Proc. Natl. Acad. Sci. U.S.A.">
        <title>Comparative genomics of xylose-fermenting fungi for enhanced biofuel production.</title>
        <authorList>
            <person name="Wohlbach D.J."/>
            <person name="Kuo A."/>
            <person name="Sato T.K."/>
            <person name="Potts K.M."/>
            <person name="Salamov A.A."/>
            <person name="LaButti K.M."/>
            <person name="Sun H."/>
            <person name="Clum A."/>
            <person name="Pangilinan J.L."/>
            <person name="Lindquist E.A."/>
            <person name="Lucas S."/>
            <person name="Lapidus A."/>
            <person name="Jin M."/>
            <person name="Gunawan C."/>
            <person name="Balan V."/>
            <person name="Dale B.E."/>
            <person name="Jeffries T.W."/>
            <person name="Zinkel R."/>
            <person name="Barry K.W."/>
            <person name="Grigoriev I.V."/>
            <person name="Gasch A.P."/>
        </authorList>
    </citation>
    <scope>NUCLEOTIDE SEQUENCE [LARGE SCALE GENOMIC DNA]</scope>
    <source>
        <strain evidence="4">NRRL Y-27907 / 11-Y1</strain>
    </source>
</reference>